<dbReference type="Proteomes" id="UP000321306">
    <property type="component" value="Unassembled WGS sequence"/>
</dbReference>
<protein>
    <recommendedName>
        <fullName evidence="3">BIG2 domain-containing protein</fullName>
    </recommendedName>
</protein>
<accession>A0A511N7B5</accession>
<dbReference type="PANTHER" id="PTHR45982">
    <property type="entry name" value="REGULATOR OF CHROMOSOME CONDENSATION"/>
    <property type="match status" value="1"/>
</dbReference>
<name>A0A511N7B5_DEIC1</name>
<dbReference type="Pfam" id="PF25390">
    <property type="entry name" value="WD40_RLD"/>
    <property type="match status" value="1"/>
</dbReference>
<dbReference type="EMBL" id="BJXB01000020">
    <property type="protein sequence ID" value="GEM48387.1"/>
    <property type="molecule type" value="Genomic_DNA"/>
</dbReference>
<keyword evidence="2" id="KW-0677">Repeat</keyword>
<evidence type="ECO:0000313" key="4">
    <source>
        <dbReference type="EMBL" id="GEM48387.1"/>
    </source>
</evidence>
<dbReference type="RefSeq" id="WP_186816143.1">
    <property type="nucleotide sequence ID" value="NZ_BJXB01000020.1"/>
</dbReference>
<dbReference type="PROSITE" id="PS50012">
    <property type="entry name" value="RCC1_3"/>
    <property type="match status" value="3"/>
</dbReference>
<dbReference type="Gene3D" id="2.60.40.1080">
    <property type="match status" value="2"/>
</dbReference>
<evidence type="ECO:0000259" key="3">
    <source>
        <dbReference type="SMART" id="SM00635"/>
    </source>
</evidence>
<dbReference type="InterPro" id="IPR000408">
    <property type="entry name" value="Reg_chr_condens"/>
</dbReference>
<dbReference type="InterPro" id="IPR009091">
    <property type="entry name" value="RCC1/BLIP-II"/>
</dbReference>
<dbReference type="PRINTS" id="PR00633">
    <property type="entry name" value="RCCNDNSATION"/>
</dbReference>
<comment type="caution">
    <text evidence="4">The sequence shown here is derived from an EMBL/GenBank/DDBJ whole genome shotgun (WGS) entry which is preliminary data.</text>
</comment>
<dbReference type="SMART" id="SM00635">
    <property type="entry name" value="BID_2"/>
    <property type="match status" value="2"/>
</dbReference>
<sequence>METGQQQVFTATLKNTSNTKIQWTTTGGTLVSNGLNTTYTAGNTPGNYTLTATSDADNTKKVTASIKIIAPLQITIQPSSKDIKTNETLHLTALLNNPDEPPVVWTASGGTLTFEQNTATFKSSTPGTFIITATSRTNNQRRAQATIIVTDQIGIALSPVVTTLKFGEEKTFTATVTNAKNPAVTWKLSGTEVGTLVTNGNTATLKTTQAGDFTLSAISVENPQRQASMDIKVLNPVLSLKFQKSSTLVNEPVTVEAVVENAVDGSVSWLSSGGSITGSGNTVSFQSSDPGDFTVVATSNASSGVRTSTVIHVYSRLMWDKAPPASLEVGSSVQIKASEAALWTSTAPEVASIDLQGVVTAWKAGTTSLKASTSDGRTLEAQLTVTAVPLTLDFQKVSANFSTTCGVTSTGDVSCWGFIPQENLAGLKKSPIAQPITSPVKLVSVATGNSHACGLTADGHAYCWGNGGNGQLGNGSNEGSNVPVQVSEALTFKQISVGQEATCAAGKDGHAYCWGGYAAYLLGSNQQVRAYTPVQIPSSLTFTQVETTGWYACGLTVQQEVHCWGQYGGYGSITPIRTAPALTFQRITLGRGEICGISTSAKAYCWGHNALANQPVYSDANPIEVAVGLPVTDIQPGDFFRCALTSNEEVYCWGSNEWGQLGIGDAVKSEAPTKILSPLKFDALSVGLQMACAVSTSRKAYCWGANYNGQVGNGTESDVYAPSRVLTDP</sequence>
<feature type="domain" description="BIG2" evidence="3">
    <location>
        <begin position="313"/>
        <end position="383"/>
    </location>
</feature>
<proteinExistence type="predicted"/>
<keyword evidence="1" id="KW-0344">Guanine-nucleotide releasing factor</keyword>
<organism evidence="4 5">
    <name type="scientific">Deinococcus cellulosilyticus (strain DSM 18568 / NBRC 106333 / KACC 11606 / 5516J-15)</name>
    <dbReference type="NCBI Taxonomy" id="1223518"/>
    <lineage>
        <taxon>Bacteria</taxon>
        <taxon>Thermotogati</taxon>
        <taxon>Deinococcota</taxon>
        <taxon>Deinococci</taxon>
        <taxon>Deinococcales</taxon>
        <taxon>Deinococcaceae</taxon>
        <taxon>Deinococcus</taxon>
    </lineage>
</organism>
<dbReference type="SUPFAM" id="SSF48726">
    <property type="entry name" value="Immunoglobulin"/>
    <property type="match status" value="1"/>
</dbReference>
<evidence type="ECO:0000313" key="5">
    <source>
        <dbReference type="Proteomes" id="UP000321306"/>
    </source>
</evidence>
<dbReference type="InterPro" id="IPR036179">
    <property type="entry name" value="Ig-like_dom_sf"/>
</dbReference>
<dbReference type="InterPro" id="IPR003343">
    <property type="entry name" value="Big_2"/>
</dbReference>
<gene>
    <name evidence="4" type="ORF">DC3_40220</name>
</gene>
<dbReference type="SUPFAM" id="SSF50985">
    <property type="entry name" value="RCC1/BLIP-II"/>
    <property type="match status" value="2"/>
</dbReference>
<keyword evidence="5" id="KW-1185">Reference proteome</keyword>
<dbReference type="Gene3D" id="2.130.10.30">
    <property type="entry name" value="Regulator of chromosome condensation 1/beta-lactamase-inhibitor protein II"/>
    <property type="match status" value="2"/>
</dbReference>
<evidence type="ECO:0000256" key="1">
    <source>
        <dbReference type="ARBA" id="ARBA00022658"/>
    </source>
</evidence>
<dbReference type="PANTHER" id="PTHR45982:SF1">
    <property type="entry name" value="REGULATOR OF CHROMOSOME CONDENSATION"/>
    <property type="match status" value="1"/>
</dbReference>
<evidence type="ECO:0000256" key="2">
    <source>
        <dbReference type="ARBA" id="ARBA00022737"/>
    </source>
</evidence>
<feature type="domain" description="BIG2" evidence="3">
    <location>
        <begin position="151"/>
        <end position="228"/>
    </location>
</feature>
<dbReference type="GO" id="GO:0005737">
    <property type="term" value="C:cytoplasm"/>
    <property type="evidence" value="ECO:0007669"/>
    <property type="project" value="TreeGrafter"/>
</dbReference>
<dbReference type="AlphaFoldDB" id="A0A511N7B5"/>
<dbReference type="GO" id="GO:0005085">
    <property type="term" value="F:guanyl-nucleotide exchange factor activity"/>
    <property type="evidence" value="ECO:0007669"/>
    <property type="project" value="TreeGrafter"/>
</dbReference>
<dbReference type="InterPro" id="IPR051553">
    <property type="entry name" value="Ran_GTPase-activating"/>
</dbReference>
<reference evidence="4 5" key="1">
    <citation type="submission" date="2019-07" db="EMBL/GenBank/DDBJ databases">
        <title>Whole genome shotgun sequence of Deinococcus cellulosilyticus NBRC 106333.</title>
        <authorList>
            <person name="Hosoyama A."/>
            <person name="Uohara A."/>
            <person name="Ohji S."/>
            <person name="Ichikawa N."/>
        </authorList>
    </citation>
    <scope>NUCLEOTIDE SEQUENCE [LARGE SCALE GENOMIC DNA]</scope>
    <source>
        <strain evidence="4 5">NBRC 106333</strain>
    </source>
</reference>
<dbReference type="InterPro" id="IPR058923">
    <property type="entry name" value="RCC1-like_dom"/>
</dbReference>